<dbReference type="PANTHER" id="PTHR24421:SF10">
    <property type="entry name" value="NITRATE_NITRITE SENSOR PROTEIN NARQ"/>
    <property type="match status" value="1"/>
</dbReference>
<dbReference type="EMBL" id="BMCS01000001">
    <property type="protein sequence ID" value="GGF25623.1"/>
    <property type="molecule type" value="Genomic_DNA"/>
</dbReference>
<feature type="transmembrane region" description="Helical" evidence="9">
    <location>
        <begin position="44"/>
        <end position="63"/>
    </location>
</feature>
<dbReference type="InterPro" id="IPR036890">
    <property type="entry name" value="HATPase_C_sf"/>
</dbReference>
<dbReference type="Pfam" id="PF07730">
    <property type="entry name" value="HisKA_3"/>
    <property type="match status" value="1"/>
</dbReference>
<reference evidence="12" key="1">
    <citation type="journal article" date="2019" name="Int. J. Syst. Evol. Microbiol.">
        <title>The Global Catalogue of Microorganisms (GCM) 10K type strain sequencing project: providing services to taxonomists for standard genome sequencing and annotation.</title>
        <authorList>
            <consortium name="The Broad Institute Genomics Platform"/>
            <consortium name="The Broad Institute Genome Sequencing Center for Infectious Disease"/>
            <person name="Wu L."/>
            <person name="Ma J."/>
        </authorList>
    </citation>
    <scope>NUCLEOTIDE SEQUENCE [LARGE SCALE GENOMIC DNA]</scope>
    <source>
        <strain evidence="12">CCM 7855</strain>
    </source>
</reference>
<evidence type="ECO:0000256" key="5">
    <source>
        <dbReference type="ARBA" id="ARBA00022741"/>
    </source>
</evidence>
<evidence type="ECO:0000256" key="3">
    <source>
        <dbReference type="ARBA" id="ARBA00022553"/>
    </source>
</evidence>
<evidence type="ECO:0000256" key="7">
    <source>
        <dbReference type="ARBA" id="ARBA00022840"/>
    </source>
</evidence>
<keyword evidence="6" id="KW-0418">Kinase</keyword>
<keyword evidence="9" id="KW-1133">Transmembrane helix</keyword>
<keyword evidence="9" id="KW-0472">Membrane</keyword>
<feature type="domain" description="Signal transduction histidine kinase subgroup 3 dimerisation and phosphoacceptor" evidence="10">
    <location>
        <begin position="205"/>
        <end position="269"/>
    </location>
</feature>
<dbReference type="Gene3D" id="1.20.5.1930">
    <property type="match status" value="1"/>
</dbReference>
<keyword evidence="3" id="KW-0597">Phosphoprotein</keyword>
<dbReference type="PANTHER" id="PTHR24421">
    <property type="entry name" value="NITRATE/NITRITE SENSOR PROTEIN NARX-RELATED"/>
    <property type="match status" value="1"/>
</dbReference>
<feature type="transmembrane region" description="Helical" evidence="9">
    <location>
        <begin position="17"/>
        <end position="37"/>
    </location>
</feature>
<comment type="caution">
    <text evidence="11">The sequence shown here is derived from an EMBL/GenBank/DDBJ whole genome shotgun (WGS) entry which is preliminary data.</text>
</comment>
<feature type="transmembrane region" description="Helical" evidence="9">
    <location>
        <begin position="152"/>
        <end position="172"/>
    </location>
</feature>
<accession>A0ABQ1USF8</accession>
<keyword evidence="9" id="KW-0812">Transmembrane</keyword>
<dbReference type="InterPro" id="IPR050482">
    <property type="entry name" value="Sensor_HK_TwoCompSys"/>
</dbReference>
<organism evidence="11 12">
    <name type="scientific">Williamsia phyllosphaerae</name>
    <dbReference type="NCBI Taxonomy" id="885042"/>
    <lineage>
        <taxon>Bacteria</taxon>
        <taxon>Bacillati</taxon>
        <taxon>Actinomycetota</taxon>
        <taxon>Actinomycetes</taxon>
        <taxon>Mycobacteriales</taxon>
        <taxon>Nocardiaceae</taxon>
        <taxon>Williamsia</taxon>
    </lineage>
</organism>
<evidence type="ECO:0000259" key="10">
    <source>
        <dbReference type="Pfam" id="PF07730"/>
    </source>
</evidence>
<evidence type="ECO:0000256" key="1">
    <source>
        <dbReference type="ARBA" id="ARBA00000085"/>
    </source>
</evidence>
<keyword evidence="8" id="KW-0902">Two-component regulatory system</keyword>
<name>A0ABQ1USF8_9NOCA</name>
<keyword evidence="4" id="KW-0808">Transferase</keyword>
<sequence>MGARPVTGPHATLRRRAATTGVVALSLFCTMMAATLAGTAHTPVWNVAFGCVLNLVAGVGLVWRHRAPWVVLAMALAGPLFFATDATAALIALFAVASHVRDRRLVAASVAVYAACAVSLVYDSFRRRDYSVLTMGVQISDGESVPEWNVPVWVPFVVAAVLVGAVLALALLRRARSDLESVSSTLDRTTKESVVIREEMILAAERARIARDMHDTLAATLSRISLIAGGLQVSSADGPERVANTASLIQRTAHDGLDELKRIIGVLRGEGDPGRPTGSQNLDGVADLVGSARNAGVRAALVVDVAPGQVGHLCSHVTYRVVRESLTNAQRHAHGAPVSVVVRGDPATGVRVEVRNPMVPTMVRVGGTGTGLRGVAEEIRQIGGTFDAREWAGEFVVTGWLPWHS</sequence>
<evidence type="ECO:0000256" key="6">
    <source>
        <dbReference type="ARBA" id="ARBA00022777"/>
    </source>
</evidence>
<dbReference type="Proteomes" id="UP000632454">
    <property type="component" value="Unassembled WGS sequence"/>
</dbReference>
<evidence type="ECO:0000313" key="12">
    <source>
        <dbReference type="Proteomes" id="UP000632454"/>
    </source>
</evidence>
<feature type="transmembrane region" description="Helical" evidence="9">
    <location>
        <begin position="69"/>
        <end position="93"/>
    </location>
</feature>
<dbReference type="InterPro" id="IPR011712">
    <property type="entry name" value="Sig_transdc_His_kin_sub3_dim/P"/>
</dbReference>
<dbReference type="EC" id="2.7.13.3" evidence="2"/>
<keyword evidence="12" id="KW-1185">Reference proteome</keyword>
<proteinExistence type="predicted"/>
<evidence type="ECO:0000256" key="4">
    <source>
        <dbReference type="ARBA" id="ARBA00022679"/>
    </source>
</evidence>
<evidence type="ECO:0000313" key="11">
    <source>
        <dbReference type="EMBL" id="GGF25623.1"/>
    </source>
</evidence>
<keyword evidence="5" id="KW-0547">Nucleotide-binding</keyword>
<comment type="catalytic activity">
    <reaction evidence="1">
        <text>ATP + protein L-histidine = ADP + protein N-phospho-L-histidine.</text>
        <dbReference type="EC" id="2.7.13.3"/>
    </reaction>
</comment>
<dbReference type="SUPFAM" id="SSF55874">
    <property type="entry name" value="ATPase domain of HSP90 chaperone/DNA topoisomerase II/histidine kinase"/>
    <property type="match status" value="1"/>
</dbReference>
<feature type="transmembrane region" description="Helical" evidence="9">
    <location>
        <begin position="105"/>
        <end position="122"/>
    </location>
</feature>
<evidence type="ECO:0000256" key="8">
    <source>
        <dbReference type="ARBA" id="ARBA00023012"/>
    </source>
</evidence>
<keyword evidence="7" id="KW-0067">ATP-binding</keyword>
<dbReference type="Gene3D" id="3.30.565.10">
    <property type="entry name" value="Histidine kinase-like ATPase, C-terminal domain"/>
    <property type="match status" value="1"/>
</dbReference>
<evidence type="ECO:0000256" key="2">
    <source>
        <dbReference type="ARBA" id="ARBA00012438"/>
    </source>
</evidence>
<evidence type="ECO:0000256" key="9">
    <source>
        <dbReference type="SAM" id="Phobius"/>
    </source>
</evidence>
<gene>
    <name evidence="11" type="ORF">GCM10007298_21860</name>
</gene>
<protein>
    <recommendedName>
        <fullName evidence="2">histidine kinase</fullName>
        <ecNumber evidence="2">2.7.13.3</ecNumber>
    </recommendedName>
</protein>